<dbReference type="Pfam" id="PF00072">
    <property type="entry name" value="Response_reg"/>
    <property type="match status" value="1"/>
</dbReference>
<comment type="caution">
    <text evidence="9">The sequence shown here is derived from an EMBL/GenBank/DDBJ whole genome shotgun (WGS) entry which is preliminary data.</text>
</comment>
<feature type="domain" description="Histidine kinase" evidence="7">
    <location>
        <begin position="162"/>
        <end position="398"/>
    </location>
</feature>
<feature type="modified residue" description="4-aspartylphosphate" evidence="6">
    <location>
        <position position="56"/>
    </location>
</feature>
<dbReference type="InterPro" id="IPR011006">
    <property type="entry name" value="CheY-like_superfamily"/>
</dbReference>
<dbReference type="GO" id="GO:0000155">
    <property type="term" value="F:phosphorelay sensor kinase activity"/>
    <property type="evidence" value="ECO:0007669"/>
    <property type="project" value="InterPro"/>
</dbReference>
<keyword evidence="10" id="KW-1185">Reference proteome</keyword>
<dbReference type="EC" id="2.7.13.3" evidence="2"/>
<dbReference type="Pfam" id="PF02518">
    <property type="entry name" value="HATPase_c"/>
    <property type="match status" value="1"/>
</dbReference>
<dbReference type="InterPro" id="IPR003594">
    <property type="entry name" value="HATPase_dom"/>
</dbReference>
<dbReference type="PANTHER" id="PTHR43047">
    <property type="entry name" value="TWO-COMPONENT HISTIDINE PROTEIN KINASE"/>
    <property type="match status" value="1"/>
</dbReference>
<evidence type="ECO:0000259" key="7">
    <source>
        <dbReference type="PROSITE" id="PS50109"/>
    </source>
</evidence>
<dbReference type="EMBL" id="PUGF01000029">
    <property type="protein sequence ID" value="PRC91101.1"/>
    <property type="molecule type" value="Genomic_DNA"/>
</dbReference>
<proteinExistence type="predicted"/>
<dbReference type="InterPro" id="IPR003661">
    <property type="entry name" value="HisK_dim/P_dom"/>
</dbReference>
<dbReference type="InterPro" id="IPR004358">
    <property type="entry name" value="Sig_transdc_His_kin-like_C"/>
</dbReference>
<dbReference type="PANTHER" id="PTHR43047:SF72">
    <property type="entry name" value="OSMOSENSING HISTIDINE PROTEIN KINASE SLN1"/>
    <property type="match status" value="1"/>
</dbReference>
<protein>
    <recommendedName>
        <fullName evidence="2">histidine kinase</fullName>
        <ecNumber evidence="2">2.7.13.3</ecNumber>
    </recommendedName>
</protein>
<dbReference type="InterPro" id="IPR005467">
    <property type="entry name" value="His_kinase_dom"/>
</dbReference>
<dbReference type="GO" id="GO:0005886">
    <property type="term" value="C:plasma membrane"/>
    <property type="evidence" value="ECO:0007669"/>
    <property type="project" value="TreeGrafter"/>
</dbReference>
<evidence type="ECO:0000256" key="6">
    <source>
        <dbReference type="PROSITE-ProRule" id="PRU00169"/>
    </source>
</evidence>
<dbReference type="SUPFAM" id="SSF52172">
    <property type="entry name" value="CheY-like"/>
    <property type="match status" value="1"/>
</dbReference>
<gene>
    <name evidence="9" type="ORF">S2091_4197</name>
</gene>
<dbReference type="Proteomes" id="UP000237839">
    <property type="component" value="Unassembled WGS sequence"/>
</dbReference>
<dbReference type="Gene3D" id="1.10.287.130">
    <property type="match status" value="1"/>
</dbReference>
<dbReference type="SUPFAM" id="SSF55874">
    <property type="entry name" value="ATPase domain of HSP90 chaperone/DNA topoisomerase II/histidine kinase"/>
    <property type="match status" value="1"/>
</dbReference>
<evidence type="ECO:0000256" key="2">
    <source>
        <dbReference type="ARBA" id="ARBA00012438"/>
    </source>
</evidence>
<dbReference type="PROSITE" id="PS50109">
    <property type="entry name" value="HIS_KIN"/>
    <property type="match status" value="1"/>
</dbReference>
<feature type="domain" description="Response regulatory" evidence="8">
    <location>
        <begin position="6"/>
        <end position="124"/>
    </location>
</feature>
<accession>A0A2S9GTR6</accession>
<dbReference type="Gene3D" id="3.30.565.10">
    <property type="entry name" value="Histidine kinase-like ATPase, C-terminal domain"/>
    <property type="match status" value="1"/>
</dbReference>
<evidence type="ECO:0000313" key="10">
    <source>
        <dbReference type="Proteomes" id="UP000237839"/>
    </source>
</evidence>
<evidence type="ECO:0000256" key="4">
    <source>
        <dbReference type="ARBA" id="ARBA00022679"/>
    </source>
</evidence>
<evidence type="ECO:0000256" key="3">
    <source>
        <dbReference type="ARBA" id="ARBA00022553"/>
    </source>
</evidence>
<keyword evidence="5" id="KW-0418">Kinase</keyword>
<dbReference type="CDD" id="cd00082">
    <property type="entry name" value="HisKA"/>
    <property type="match status" value="1"/>
</dbReference>
<dbReference type="SMART" id="SM00448">
    <property type="entry name" value="REC"/>
    <property type="match status" value="1"/>
</dbReference>
<dbReference type="SMART" id="SM00387">
    <property type="entry name" value="HATPase_c"/>
    <property type="match status" value="1"/>
</dbReference>
<dbReference type="SUPFAM" id="SSF47384">
    <property type="entry name" value="Homodimeric domain of signal transducing histidine kinase"/>
    <property type="match status" value="1"/>
</dbReference>
<keyword evidence="3 6" id="KW-0597">Phosphoprotein</keyword>
<dbReference type="AlphaFoldDB" id="A0A2S9GTR6"/>
<dbReference type="Gene3D" id="3.40.50.2300">
    <property type="match status" value="1"/>
</dbReference>
<dbReference type="GO" id="GO:0009927">
    <property type="term" value="F:histidine phosphotransfer kinase activity"/>
    <property type="evidence" value="ECO:0007669"/>
    <property type="project" value="TreeGrafter"/>
</dbReference>
<comment type="catalytic activity">
    <reaction evidence="1">
        <text>ATP + protein L-histidine = ADP + protein N-phospho-L-histidine.</text>
        <dbReference type="EC" id="2.7.13.3"/>
    </reaction>
</comment>
<dbReference type="RefSeq" id="WP_165795056.1">
    <property type="nucleotide sequence ID" value="NZ_PUGF01000029.1"/>
</dbReference>
<dbReference type="InterPro" id="IPR036890">
    <property type="entry name" value="HATPase_C_sf"/>
</dbReference>
<dbReference type="InterPro" id="IPR001789">
    <property type="entry name" value="Sig_transdc_resp-reg_receiver"/>
</dbReference>
<dbReference type="InterPro" id="IPR036097">
    <property type="entry name" value="HisK_dim/P_sf"/>
</dbReference>
<reference evidence="9 10" key="1">
    <citation type="submission" date="2018-02" db="EMBL/GenBank/DDBJ databases">
        <title>Solimicrobium silvestre gen. nov., sp. nov., isolated from alpine forest soil.</title>
        <authorList>
            <person name="Margesin R."/>
            <person name="Albuquerque L."/>
            <person name="Zhang D.-C."/>
            <person name="Froufe H.J.C."/>
            <person name="Severino R."/>
            <person name="Roxo I."/>
            <person name="Egas C."/>
            <person name="Da Costa M.S."/>
        </authorList>
    </citation>
    <scope>NUCLEOTIDE SEQUENCE [LARGE SCALE GENOMIC DNA]</scope>
    <source>
        <strain evidence="9 10">S20-91</strain>
    </source>
</reference>
<evidence type="ECO:0000259" key="8">
    <source>
        <dbReference type="PROSITE" id="PS50110"/>
    </source>
</evidence>
<evidence type="ECO:0000256" key="1">
    <source>
        <dbReference type="ARBA" id="ARBA00000085"/>
    </source>
</evidence>
<keyword evidence="4" id="KW-0808">Transferase</keyword>
<evidence type="ECO:0000313" key="9">
    <source>
        <dbReference type="EMBL" id="PRC91101.1"/>
    </source>
</evidence>
<evidence type="ECO:0000256" key="5">
    <source>
        <dbReference type="ARBA" id="ARBA00022777"/>
    </source>
</evidence>
<sequence>MGELFKILAVDDNQGNRFLLNELLARLPDVEVIEASSGAEALLRTVEHDFQLILLDVHMPIMDGYETARLLQMTSRTRNIPIVFLTAVFKSEEFIKRGYALGAVDYLTKPLDDNIFLNRVRHYQHLQDRENRLITALSEMRSMQDNLLQSEKLSALGAMVAGVSHELNTPLGNSKLAISTMHDRLNELNRHYLAGTIKRSNIEEFIKESLDIVVLANRSIERALNLVVTFKQVAVDQTSEQRRLFDLATVINETITSLRPSFKHDPWQFDIEIPAGIQMDSYPGPLEQIIINLVHNSIRHGFDGRGHGCITIRASTEENDLSQKLVTIVFKDDGNGIAPNNIGRVFDPFFTTRLGRGGSGIGLNITHRIATSLLAGSIHVESEFGFGATFTLTVPCKVHSAI</sequence>
<name>A0A2S9GTR6_9BURK</name>
<organism evidence="9 10">
    <name type="scientific">Solimicrobium silvestre</name>
    <dbReference type="NCBI Taxonomy" id="2099400"/>
    <lineage>
        <taxon>Bacteria</taxon>
        <taxon>Pseudomonadati</taxon>
        <taxon>Pseudomonadota</taxon>
        <taxon>Betaproteobacteria</taxon>
        <taxon>Burkholderiales</taxon>
        <taxon>Oxalobacteraceae</taxon>
        <taxon>Solimicrobium</taxon>
    </lineage>
</organism>
<dbReference type="PRINTS" id="PR00344">
    <property type="entry name" value="BCTRLSENSOR"/>
</dbReference>
<dbReference type="PROSITE" id="PS50110">
    <property type="entry name" value="RESPONSE_REGULATORY"/>
    <property type="match status" value="1"/>
</dbReference>